<sequence>MSVERSFEAWEEVQRHGQDLADRLAQGFTGLIQSHMIPPSFPWPNPPKSKLFDLEFPSQSFGNKDFGLPIDNSAIFDIGDIGNWIGQVGADFGAGLNELVQQFFRRLPISFRAEESAVVSVRGDMSVKGQKAEDFGFVGNESHSEGVGDEEIPGFNLNSAGLLGRPQRKCDLKHPPGDEIYRSGTLSMFEVDGKKNKVYGQNLCYLAKLFLDHKTLYYDVDLFLFYVLCECDDRGCHMAGYFSKLQCTNSGGMEKHGEKKWKCEKCSKIYAVQSDWKAHSKTCGTREYRCDCGTLFSSCFSYTRVGKLCMEHIWNLNAVPGYVSSKWTPSKTSVCYWVGWWVGYSKDSDDPFGRLVRITPGVGRFVARSYSPRQLVSASPRIPLFEIFVVKEDEETYLMQVACYKGQGRIAEFGFRNPRWVDGELLQLNGKGVGPYVKGADLGFLYIVPEQSFLVLHNPAFLRKAPLEVVIFSGVCGISAAKDRDL</sequence>
<dbReference type="SUPFAM" id="SSF55729">
    <property type="entry name" value="Acyl-CoA N-acyltransferases (Nat)"/>
    <property type="match status" value="1"/>
</dbReference>
<gene>
    <name evidence="8" type="ORF">PVK06_009099</name>
</gene>
<dbReference type="PANTHER" id="PTHR33917">
    <property type="entry name" value="PROTEIN EXECUTER 1, CHLOROPLASTIC"/>
    <property type="match status" value="1"/>
</dbReference>
<keyword evidence="3" id="KW-0863">Zinc-finger</keyword>
<keyword evidence="2" id="KW-0677">Repeat</keyword>
<dbReference type="Proteomes" id="UP001358586">
    <property type="component" value="Chromosome 3"/>
</dbReference>
<dbReference type="Gene3D" id="3.40.630.30">
    <property type="match status" value="1"/>
</dbReference>
<comment type="caution">
    <text evidence="8">The sequence shown here is derived from an EMBL/GenBank/DDBJ whole genome shotgun (WGS) entry which is preliminary data.</text>
</comment>
<evidence type="ECO:0000313" key="8">
    <source>
        <dbReference type="EMBL" id="KAK5840212.1"/>
    </source>
</evidence>
<evidence type="ECO:0000256" key="5">
    <source>
        <dbReference type="ARBA" id="ARBA00023015"/>
    </source>
</evidence>
<evidence type="ECO:0000256" key="2">
    <source>
        <dbReference type="ARBA" id="ARBA00022737"/>
    </source>
</evidence>
<evidence type="ECO:0000256" key="3">
    <source>
        <dbReference type="ARBA" id="ARBA00022771"/>
    </source>
</evidence>
<keyword evidence="5" id="KW-0805">Transcription regulation</keyword>
<keyword evidence="9" id="KW-1185">Reference proteome</keyword>
<evidence type="ECO:0000256" key="4">
    <source>
        <dbReference type="ARBA" id="ARBA00022833"/>
    </source>
</evidence>
<dbReference type="PANTHER" id="PTHR33917:SF2">
    <property type="entry name" value="PROTEIN EXECUTER 2, CHLOROPLASTIC"/>
    <property type="match status" value="1"/>
</dbReference>
<dbReference type="Pfam" id="PF12014">
    <property type="entry name" value="Cyclin_D1_bind"/>
    <property type="match status" value="1"/>
</dbReference>
<proteinExistence type="predicted"/>
<dbReference type="PROSITE" id="PS51726">
    <property type="entry name" value="MYST_HAT"/>
    <property type="match status" value="1"/>
</dbReference>
<dbReference type="InterPro" id="IPR002717">
    <property type="entry name" value="HAT_MYST-type"/>
</dbReference>
<keyword evidence="6" id="KW-0804">Transcription</keyword>
<dbReference type="Pfam" id="PF01853">
    <property type="entry name" value="MOZ_SAS"/>
    <property type="match status" value="1"/>
</dbReference>
<dbReference type="Pfam" id="PF22995">
    <property type="entry name" value="C2CH-3rd_BIRD-IDD"/>
    <property type="match status" value="1"/>
</dbReference>
<dbReference type="InterPro" id="IPR016181">
    <property type="entry name" value="Acyl_CoA_acyltransferase"/>
</dbReference>
<keyword evidence="1" id="KW-0479">Metal-binding</keyword>
<keyword evidence="4" id="KW-0862">Zinc</keyword>
<evidence type="ECO:0000256" key="6">
    <source>
        <dbReference type="ARBA" id="ARBA00023163"/>
    </source>
</evidence>
<protein>
    <recommendedName>
        <fullName evidence="7">MYST-type HAT domain-containing protein</fullName>
    </recommendedName>
</protein>
<feature type="domain" description="MYST-type HAT" evidence="7">
    <location>
        <begin position="111"/>
        <end position="380"/>
    </location>
</feature>
<name>A0ABR0QMR5_GOSAR</name>
<dbReference type="InterPro" id="IPR055187">
    <property type="entry name" value="C2CH-3rd_BIRD-IDD"/>
</dbReference>
<accession>A0ABR0QMR5</accession>
<dbReference type="EMBL" id="JARKNE010000003">
    <property type="protein sequence ID" value="KAK5840212.1"/>
    <property type="molecule type" value="Genomic_DNA"/>
</dbReference>
<evidence type="ECO:0000313" key="9">
    <source>
        <dbReference type="Proteomes" id="UP001358586"/>
    </source>
</evidence>
<dbReference type="InterPro" id="IPR044680">
    <property type="entry name" value="EX1/2"/>
</dbReference>
<reference evidence="8 9" key="1">
    <citation type="submission" date="2023-03" db="EMBL/GenBank/DDBJ databases">
        <title>WGS of Gossypium arboreum.</title>
        <authorList>
            <person name="Yu D."/>
        </authorList>
    </citation>
    <scope>NUCLEOTIDE SEQUENCE [LARGE SCALE GENOMIC DNA]</scope>
    <source>
        <tissue evidence="8">Leaf</tissue>
    </source>
</reference>
<evidence type="ECO:0000259" key="7">
    <source>
        <dbReference type="PROSITE" id="PS51726"/>
    </source>
</evidence>
<organism evidence="8 9">
    <name type="scientific">Gossypium arboreum</name>
    <name type="common">Tree cotton</name>
    <name type="synonym">Gossypium nanking</name>
    <dbReference type="NCBI Taxonomy" id="29729"/>
    <lineage>
        <taxon>Eukaryota</taxon>
        <taxon>Viridiplantae</taxon>
        <taxon>Streptophyta</taxon>
        <taxon>Embryophyta</taxon>
        <taxon>Tracheophyta</taxon>
        <taxon>Spermatophyta</taxon>
        <taxon>Magnoliopsida</taxon>
        <taxon>eudicotyledons</taxon>
        <taxon>Gunneridae</taxon>
        <taxon>Pentapetalae</taxon>
        <taxon>rosids</taxon>
        <taxon>malvids</taxon>
        <taxon>Malvales</taxon>
        <taxon>Malvaceae</taxon>
        <taxon>Malvoideae</taxon>
        <taxon>Gossypium</taxon>
    </lineage>
</organism>
<evidence type="ECO:0000256" key="1">
    <source>
        <dbReference type="ARBA" id="ARBA00022723"/>
    </source>
</evidence>